<gene>
    <name evidence="4" type="ORF">V8G54_017338</name>
</gene>
<evidence type="ECO:0000259" key="2">
    <source>
        <dbReference type="Pfam" id="PF17921"/>
    </source>
</evidence>
<dbReference type="AlphaFoldDB" id="A0AAQ3NPL1"/>
<dbReference type="PANTHER" id="PTHR34285">
    <property type="entry name" value="OS08G0510800 PROTEIN"/>
    <property type="match status" value="1"/>
</dbReference>
<keyword evidence="5" id="KW-1185">Reference proteome</keyword>
<dbReference type="InterPro" id="IPR041588">
    <property type="entry name" value="Integrase_H2C2"/>
</dbReference>
<evidence type="ECO:0000259" key="3">
    <source>
        <dbReference type="Pfam" id="PF24626"/>
    </source>
</evidence>
<feature type="domain" description="Tf2-1-like SH3-like" evidence="3">
    <location>
        <begin position="137"/>
        <end position="170"/>
    </location>
</feature>
<dbReference type="Pfam" id="PF24626">
    <property type="entry name" value="SH3_Tf2-1"/>
    <property type="match status" value="1"/>
</dbReference>
<organism evidence="4 5">
    <name type="scientific">Vigna mungo</name>
    <name type="common">Black gram</name>
    <name type="synonym">Phaseolus mungo</name>
    <dbReference type="NCBI Taxonomy" id="3915"/>
    <lineage>
        <taxon>Eukaryota</taxon>
        <taxon>Viridiplantae</taxon>
        <taxon>Streptophyta</taxon>
        <taxon>Embryophyta</taxon>
        <taxon>Tracheophyta</taxon>
        <taxon>Spermatophyta</taxon>
        <taxon>Magnoliopsida</taxon>
        <taxon>eudicotyledons</taxon>
        <taxon>Gunneridae</taxon>
        <taxon>Pentapetalae</taxon>
        <taxon>rosids</taxon>
        <taxon>fabids</taxon>
        <taxon>Fabales</taxon>
        <taxon>Fabaceae</taxon>
        <taxon>Papilionoideae</taxon>
        <taxon>50 kb inversion clade</taxon>
        <taxon>NPAAA clade</taxon>
        <taxon>indigoferoid/millettioid clade</taxon>
        <taxon>Phaseoleae</taxon>
        <taxon>Vigna</taxon>
    </lineage>
</organism>
<dbReference type="PANTHER" id="PTHR34285:SF6">
    <property type="entry name" value="TRANSMEMBRANE PROTEIN"/>
    <property type="match status" value="1"/>
</dbReference>
<dbReference type="InterPro" id="IPR056924">
    <property type="entry name" value="SH3_Tf2-1"/>
</dbReference>
<feature type="region of interest" description="Disordered" evidence="1">
    <location>
        <begin position="738"/>
        <end position="789"/>
    </location>
</feature>
<proteinExistence type="predicted"/>
<evidence type="ECO:0000256" key="1">
    <source>
        <dbReference type="SAM" id="MobiDB-lite"/>
    </source>
</evidence>
<protein>
    <submittedName>
        <fullName evidence="4">Uncharacterized protein</fullName>
    </submittedName>
</protein>
<dbReference type="EMBL" id="CP144696">
    <property type="protein sequence ID" value="WVZ12808.1"/>
    <property type="molecule type" value="Genomic_DNA"/>
</dbReference>
<dbReference type="Pfam" id="PF17921">
    <property type="entry name" value="Integrase_H2C2"/>
    <property type="match status" value="1"/>
</dbReference>
<reference evidence="4 5" key="1">
    <citation type="journal article" date="2023" name="Life. Sci Alliance">
        <title>Evolutionary insights into 3D genome organization and epigenetic landscape of Vigna mungo.</title>
        <authorList>
            <person name="Junaid A."/>
            <person name="Singh B."/>
            <person name="Bhatia S."/>
        </authorList>
    </citation>
    <scope>NUCLEOTIDE SEQUENCE [LARGE SCALE GENOMIC DNA]</scope>
    <source>
        <strain evidence="4">Urdbean</strain>
    </source>
</reference>
<accession>A0AAQ3NPL1</accession>
<sequence>MSGYISDNLNCKSKRIMEGRSQITEDCRYHSHDTTALQELLMVKLSKDKANWCLKSFSNFNDSAFGGHSGYGLTYRKIKEQFYWKGMQKEVKSPFEALYGYPPAPPSTIMNSDQMVEAGRNLSAATSKFDQGTNQDEVQDRIGTVAYKLDLPHGTKIHNVFHVSLLTKYHGDKPVSVQLPLLNDEGEFVPQPLPVLAKRMKKKHNKPVTEVLIQWKDNNPEDALFNFQTLIEMASYRPCGQVLVIYEGVDLGVEHDGYDLILKLSIVRGVVPVRHVQTRHVHSGFSQAPYHVTRARGWTYRAHDLSFLTRLGLRSCVSHAMITHLNRRVCVALRNGLKNTEVRDSEVRLVCGNYKRLTTEGEPLEELIWVGWAWDAFGSAFGGREFGLEEQGSCRRKMNAKDKQLSPVFYLLQFPPTRFHWRVHGGCSNTTSSLTMKLSLKFQGDENHHQHSAQIMTAKVPMTILNKPFLSAVTATTATNSVSEFSFSLSSNFTSGPSLKVSYTPTASQPFSLSLKSGLGLLGSPAHSPLVFSANFSLSPTPTPFFSLQFKPQFGHFSLHKTVFSDTPPPPSPLPPTPQIVSNESSSGWQNLKLEPCDNRDQSHPNILENSKNDAKHSLSPVIRVMARTVVPVTKGFFLNFRWGVNFPRNFSSKMPSLTVNKIGLERVEDGKESNNNDSQKKRVSSEIDLQLLKEMCFWMGRDLENVERENREMKSVLDEMKMGISTARKEVVLQPNRVSETSSGELQRRRSYKNGRQEDEKKVQPNKSQSAATDVESELQKAIKAATS</sequence>
<name>A0AAQ3NPL1_VIGMU</name>
<feature type="domain" description="Integrase zinc-binding" evidence="2">
    <location>
        <begin position="58"/>
        <end position="92"/>
    </location>
</feature>
<evidence type="ECO:0000313" key="4">
    <source>
        <dbReference type="EMBL" id="WVZ12808.1"/>
    </source>
</evidence>
<evidence type="ECO:0000313" key="5">
    <source>
        <dbReference type="Proteomes" id="UP001374535"/>
    </source>
</evidence>
<dbReference type="Proteomes" id="UP001374535">
    <property type="component" value="Chromosome 5"/>
</dbReference>